<evidence type="ECO:0000313" key="2">
    <source>
        <dbReference type="RefSeq" id="XP_059602148.1"/>
    </source>
</evidence>
<dbReference type="KEGG" id="ang:An13g02950"/>
<feature type="region of interest" description="Disordered" evidence="1">
    <location>
        <begin position="1"/>
        <end position="67"/>
    </location>
</feature>
<protein>
    <submittedName>
        <fullName evidence="2">Uncharacterized protein</fullName>
    </submittedName>
</protein>
<dbReference type="RefSeq" id="XP_059602148.1">
    <property type="nucleotide sequence ID" value="XM_059743928.1"/>
</dbReference>
<dbReference type="VEuPathDB" id="FungiDB:An13g02950"/>
<sequence>MSELAAHGATGLGKADKPNAGLPRVPLAPSPTRRDSTIQSDAHVSPANHPAELADYPLSRKSMAQQDQWGVQARQFFPHRDTTSTVSPQGVRMEGHARVLIEARA</sequence>
<gene>
    <name evidence="2" type="ORF">An13g02950</name>
</gene>
<organism evidence="2">
    <name type="scientific">Aspergillus niger</name>
    <dbReference type="NCBI Taxonomy" id="5061"/>
    <lineage>
        <taxon>Eukaryota</taxon>
        <taxon>Fungi</taxon>
        <taxon>Dikarya</taxon>
        <taxon>Ascomycota</taxon>
        <taxon>Pezizomycotina</taxon>
        <taxon>Eurotiomycetes</taxon>
        <taxon>Eurotiomycetidae</taxon>
        <taxon>Eurotiales</taxon>
        <taxon>Aspergillaceae</taxon>
        <taxon>Aspergillus</taxon>
        <taxon>Aspergillus subgen. Circumdati</taxon>
    </lineage>
</organism>
<dbReference type="AlphaFoldDB" id="A0AAJ8DZS5"/>
<dbReference type="GeneID" id="84592860"/>
<proteinExistence type="predicted"/>
<reference evidence="2" key="1">
    <citation type="submission" date="2025-02" db="EMBL/GenBank/DDBJ databases">
        <authorList>
            <consortium name="NCBI Genome Project"/>
        </authorList>
    </citation>
    <scope>NUCLEOTIDE SEQUENCE</scope>
</reference>
<name>A0AAJ8DZS5_ASPNG</name>
<accession>A0AAJ8DZS5</accession>
<evidence type="ECO:0000256" key="1">
    <source>
        <dbReference type="SAM" id="MobiDB-lite"/>
    </source>
</evidence>
<reference evidence="2" key="2">
    <citation type="submission" date="2025-08" db="UniProtKB">
        <authorList>
            <consortium name="RefSeq"/>
        </authorList>
    </citation>
    <scope>IDENTIFICATION</scope>
</reference>